<dbReference type="Pfam" id="PF16927">
    <property type="entry name" value="HisKA_7TM"/>
    <property type="match status" value="1"/>
</dbReference>
<feature type="compositionally biased region" description="Polar residues" evidence="2">
    <location>
        <begin position="538"/>
        <end position="547"/>
    </location>
</feature>
<dbReference type="InterPro" id="IPR000014">
    <property type="entry name" value="PAS"/>
</dbReference>
<dbReference type="SMART" id="SM00267">
    <property type="entry name" value="GGDEF"/>
    <property type="match status" value="1"/>
</dbReference>
<dbReference type="PROSITE" id="PS50887">
    <property type="entry name" value="GGDEF"/>
    <property type="match status" value="1"/>
</dbReference>
<dbReference type="SUPFAM" id="SSF55073">
    <property type="entry name" value="Nucleotide cyclase"/>
    <property type="match status" value="1"/>
</dbReference>
<feature type="transmembrane region" description="Helical" evidence="3">
    <location>
        <begin position="34"/>
        <end position="52"/>
    </location>
</feature>
<evidence type="ECO:0000256" key="1">
    <source>
        <dbReference type="SAM" id="Coils"/>
    </source>
</evidence>
<feature type="transmembrane region" description="Helical" evidence="3">
    <location>
        <begin position="211"/>
        <end position="230"/>
    </location>
</feature>
<dbReference type="KEGG" id="bih:BIP78_0985"/>
<dbReference type="Pfam" id="PF13188">
    <property type="entry name" value="PAS_8"/>
    <property type="match status" value="1"/>
</dbReference>
<dbReference type="GO" id="GO:0043709">
    <property type="term" value="P:cell adhesion involved in single-species biofilm formation"/>
    <property type="evidence" value="ECO:0007669"/>
    <property type="project" value="TreeGrafter"/>
</dbReference>
<dbReference type="PANTHER" id="PTHR45138">
    <property type="entry name" value="REGULATORY COMPONENTS OF SENSORY TRANSDUCTION SYSTEM"/>
    <property type="match status" value="1"/>
</dbReference>
<feature type="coiled-coil region" evidence="1">
    <location>
        <begin position="344"/>
        <end position="374"/>
    </location>
</feature>
<feature type="transmembrane region" description="Helical" evidence="3">
    <location>
        <begin position="102"/>
        <end position="125"/>
    </location>
</feature>
<feature type="transmembrane region" description="Helical" evidence="3">
    <location>
        <begin position="72"/>
        <end position="90"/>
    </location>
</feature>
<evidence type="ECO:0000313" key="7">
    <source>
        <dbReference type="EMBL" id="QAA76751.1"/>
    </source>
</evidence>
<feature type="transmembrane region" description="Helical" evidence="3">
    <location>
        <begin position="6"/>
        <end position="27"/>
    </location>
</feature>
<dbReference type="GO" id="GO:0005886">
    <property type="term" value="C:plasma membrane"/>
    <property type="evidence" value="ECO:0007669"/>
    <property type="project" value="TreeGrafter"/>
</dbReference>
<protein>
    <submittedName>
        <fullName evidence="7">Uncharacterized protein</fullName>
    </submittedName>
</protein>
<proteinExistence type="predicted"/>
<reference evidence="8" key="1">
    <citation type="submission" date="2018-12" db="EMBL/GenBank/DDBJ databases">
        <title>Complete genome sequence of an uncultured bacterium of the candidate phylum Bipolaricaulota.</title>
        <authorList>
            <person name="Kadnikov V.V."/>
            <person name="Mardanov A.V."/>
            <person name="Beletsky A.V."/>
            <person name="Frank Y.A."/>
            <person name="Karnachuk O.V."/>
            <person name="Ravin N.V."/>
        </authorList>
    </citation>
    <scope>NUCLEOTIDE SEQUENCE [LARGE SCALE GENOMIC DNA]</scope>
</reference>
<dbReference type="GO" id="GO:0052621">
    <property type="term" value="F:diguanylate cyclase activity"/>
    <property type="evidence" value="ECO:0007669"/>
    <property type="project" value="TreeGrafter"/>
</dbReference>
<dbReference type="CDD" id="cd00130">
    <property type="entry name" value="PAS"/>
    <property type="match status" value="1"/>
</dbReference>
<feature type="transmembrane region" description="Helical" evidence="3">
    <location>
        <begin position="181"/>
        <end position="199"/>
    </location>
</feature>
<accession>A0A410FUX1</accession>
<feature type="domain" description="PAS" evidence="4">
    <location>
        <begin position="240"/>
        <end position="275"/>
    </location>
</feature>
<dbReference type="NCBIfam" id="TIGR00254">
    <property type="entry name" value="GGDEF"/>
    <property type="match status" value="1"/>
</dbReference>
<dbReference type="GO" id="GO:1902201">
    <property type="term" value="P:negative regulation of bacterial-type flagellum-dependent cell motility"/>
    <property type="evidence" value="ECO:0007669"/>
    <property type="project" value="TreeGrafter"/>
</dbReference>
<evidence type="ECO:0000259" key="4">
    <source>
        <dbReference type="PROSITE" id="PS50112"/>
    </source>
</evidence>
<keyword evidence="3" id="KW-0472">Membrane</keyword>
<keyword evidence="1" id="KW-0175">Coiled coil</keyword>
<organism evidence="7 8">
    <name type="scientific">Bipolaricaulis sibiricus</name>
    <dbReference type="NCBI Taxonomy" id="2501609"/>
    <lineage>
        <taxon>Bacteria</taxon>
        <taxon>Candidatus Bipolaricaulota</taxon>
        <taxon>Candidatus Bipolaricaulia</taxon>
        <taxon>Candidatus Bipolaricaulales</taxon>
        <taxon>Candidatus Bipolaricaulaceae</taxon>
        <taxon>Candidatus Bipolaricaulis</taxon>
    </lineage>
</organism>
<dbReference type="InterPro" id="IPR050469">
    <property type="entry name" value="Diguanylate_Cyclase"/>
</dbReference>
<dbReference type="Gene3D" id="3.30.70.270">
    <property type="match status" value="1"/>
</dbReference>
<dbReference type="InterPro" id="IPR031621">
    <property type="entry name" value="HisKA_7TM"/>
</dbReference>
<dbReference type="PANTHER" id="PTHR45138:SF9">
    <property type="entry name" value="DIGUANYLATE CYCLASE DGCM-RELATED"/>
    <property type="match status" value="1"/>
</dbReference>
<dbReference type="CDD" id="cd01949">
    <property type="entry name" value="GGDEF"/>
    <property type="match status" value="1"/>
</dbReference>
<keyword evidence="3" id="KW-1133">Transmembrane helix</keyword>
<name>A0A410FUX1_BIPS1</name>
<feature type="domain" description="PAC" evidence="5">
    <location>
        <begin position="297"/>
        <end position="349"/>
    </location>
</feature>
<feature type="domain" description="GGDEF" evidence="6">
    <location>
        <begin position="402"/>
        <end position="535"/>
    </location>
</feature>
<evidence type="ECO:0000259" key="5">
    <source>
        <dbReference type="PROSITE" id="PS50113"/>
    </source>
</evidence>
<evidence type="ECO:0000256" key="3">
    <source>
        <dbReference type="SAM" id="Phobius"/>
    </source>
</evidence>
<sequence>MTWQWTAPSSVLLATALLALSVASALLRRRMVPGASVLGMAMLSGAWWSLAACLEATAVPLGAKVLFSTLEYVGSGNMATLFLVFALRYTGRIARPFGSRLALLWALPVVAVSVAATNELHHQLWVGFSEGPAGSNSVIYHHGPAFFGILVLIYAYTSIAAYVLVTATVGASAVQRRQSATILIAIAFPVIGSALYALGVTPAPGLNLSPLSFVATGATLAIGVIPLRLFNLVPVAREALLQAMSDAVLVLDSAQRVVDFNPAAVRLLGLRSDSIGSEASRGLTLGPRLAPFIVPDRESHIELTVSENPLLHLDVRVTPLRRKAGQAAGALIVARDISARLRAERLLQDAHERLQGQLREIERLQAELREQAIRDELTGLFTRRYLGEELPRIIERASIDRAPVSVIMFDIDHFKLANDAHGHRTGDALLVALAKLLARSSRPGDIASRLGGDEFVLVLPGTPLEVAEQRAEDIRRDFRRAPIPEHGLTERPTVSAGVAEFPTHGQTWQDLLHAADETLYRAKNAGRDRTRSAVSDAIGQNPSRPRA</sequence>
<evidence type="ECO:0000313" key="8">
    <source>
        <dbReference type="Proteomes" id="UP000287233"/>
    </source>
</evidence>
<dbReference type="InterPro" id="IPR000700">
    <property type="entry name" value="PAS-assoc_C"/>
</dbReference>
<dbReference type="AlphaFoldDB" id="A0A410FUX1"/>
<dbReference type="InterPro" id="IPR029787">
    <property type="entry name" value="Nucleotide_cyclase"/>
</dbReference>
<feature type="region of interest" description="Disordered" evidence="2">
    <location>
        <begin position="523"/>
        <end position="547"/>
    </location>
</feature>
<dbReference type="InterPro" id="IPR035965">
    <property type="entry name" value="PAS-like_dom_sf"/>
</dbReference>
<dbReference type="PROSITE" id="PS50112">
    <property type="entry name" value="PAS"/>
    <property type="match status" value="1"/>
</dbReference>
<evidence type="ECO:0000256" key="2">
    <source>
        <dbReference type="SAM" id="MobiDB-lite"/>
    </source>
</evidence>
<dbReference type="InterPro" id="IPR043128">
    <property type="entry name" value="Rev_trsase/Diguanyl_cyclase"/>
</dbReference>
<keyword evidence="3" id="KW-0812">Transmembrane</keyword>
<dbReference type="InterPro" id="IPR000160">
    <property type="entry name" value="GGDEF_dom"/>
</dbReference>
<dbReference type="PROSITE" id="PS50113">
    <property type="entry name" value="PAC"/>
    <property type="match status" value="1"/>
</dbReference>
<gene>
    <name evidence="7" type="ORF">BIP78_0985</name>
</gene>
<evidence type="ECO:0000259" key="6">
    <source>
        <dbReference type="PROSITE" id="PS50887"/>
    </source>
</evidence>
<dbReference type="FunFam" id="3.30.70.270:FF:000001">
    <property type="entry name" value="Diguanylate cyclase domain protein"/>
    <property type="match status" value="1"/>
</dbReference>
<feature type="transmembrane region" description="Helical" evidence="3">
    <location>
        <begin position="145"/>
        <end position="169"/>
    </location>
</feature>
<dbReference type="Gene3D" id="3.30.450.20">
    <property type="entry name" value="PAS domain"/>
    <property type="match status" value="1"/>
</dbReference>
<dbReference type="Pfam" id="PF00990">
    <property type="entry name" value="GGDEF"/>
    <property type="match status" value="1"/>
</dbReference>
<dbReference type="EMBL" id="CP034928">
    <property type="protein sequence ID" value="QAA76751.1"/>
    <property type="molecule type" value="Genomic_DNA"/>
</dbReference>
<dbReference type="SUPFAM" id="SSF55785">
    <property type="entry name" value="PYP-like sensor domain (PAS domain)"/>
    <property type="match status" value="1"/>
</dbReference>
<dbReference type="Proteomes" id="UP000287233">
    <property type="component" value="Chromosome"/>
</dbReference>